<name>A0A645ARH2_9ZZZZ</name>
<protein>
    <submittedName>
        <fullName evidence="1">Uncharacterized protein</fullName>
    </submittedName>
</protein>
<proteinExistence type="predicted"/>
<dbReference type="AlphaFoldDB" id="A0A645ARH2"/>
<gene>
    <name evidence="1" type="ORF">SDC9_98950</name>
</gene>
<reference evidence="1" key="1">
    <citation type="submission" date="2019-08" db="EMBL/GenBank/DDBJ databases">
        <authorList>
            <person name="Kucharzyk K."/>
            <person name="Murdoch R.W."/>
            <person name="Higgins S."/>
            <person name="Loffler F."/>
        </authorList>
    </citation>
    <scope>NUCLEOTIDE SEQUENCE</scope>
</reference>
<evidence type="ECO:0000313" key="1">
    <source>
        <dbReference type="EMBL" id="MPM52194.1"/>
    </source>
</evidence>
<sequence>MDGADWIGVTYAGYQNPSNDQEEEPGAACPVERLWTIDLARMIGAKTWVSMEPIVYAPDALSQLKTIMPDRVMIGKMNHRRSAIDWKDFGRRAEAICIQRGLNYYIKSSLRAEME</sequence>
<comment type="caution">
    <text evidence="1">The sequence shown here is derived from an EMBL/GenBank/DDBJ whole genome shotgun (WGS) entry which is preliminary data.</text>
</comment>
<accession>A0A645ARH2</accession>
<organism evidence="1">
    <name type="scientific">bioreactor metagenome</name>
    <dbReference type="NCBI Taxonomy" id="1076179"/>
    <lineage>
        <taxon>unclassified sequences</taxon>
        <taxon>metagenomes</taxon>
        <taxon>ecological metagenomes</taxon>
    </lineage>
</organism>
<dbReference type="EMBL" id="VSSQ01013749">
    <property type="protein sequence ID" value="MPM52194.1"/>
    <property type="molecule type" value="Genomic_DNA"/>
</dbReference>